<dbReference type="EMBL" id="SEOQ01000120">
    <property type="protein sequence ID" value="TFY70123.1"/>
    <property type="molecule type" value="Genomic_DNA"/>
</dbReference>
<keyword evidence="2" id="KW-1185">Reference proteome</keyword>
<comment type="caution">
    <text evidence="1">The sequence shown here is derived from an EMBL/GenBank/DDBJ whole genome shotgun (WGS) entry which is preliminary data.</text>
</comment>
<protein>
    <submittedName>
        <fullName evidence="1">Uncharacterized protein</fullName>
    </submittedName>
</protein>
<evidence type="ECO:0000313" key="2">
    <source>
        <dbReference type="Proteomes" id="UP000298327"/>
    </source>
</evidence>
<accession>A0A4Y9Z8F8</accession>
<gene>
    <name evidence="1" type="ORF">EVG20_g2869</name>
</gene>
<proteinExistence type="predicted"/>
<reference evidence="1 2" key="1">
    <citation type="submission" date="2019-02" db="EMBL/GenBank/DDBJ databases">
        <title>Genome sequencing of the rare red list fungi Dentipellis fragilis.</title>
        <authorList>
            <person name="Buettner E."/>
            <person name="Kellner H."/>
        </authorList>
    </citation>
    <scope>NUCLEOTIDE SEQUENCE [LARGE SCALE GENOMIC DNA]</scope>
    <source>
        <strain evidence="1 2">DSM 105465</strain>
    </source>
</reference>
<sequence>MSGIEVAVGTHFLDTLANIVFVGISKHRPKKQTEMGNDYLDRALVLTEQHRTLLTKRDKKKIQNEFEDVSRRILCDLKSRLINSHKFKKQAKDAFALAKVSSFFEFRAFAEDVADAVVEMAEQEESSVVNDAMKEELRLRVVDSIESSPEGRAYSHENTSAADVATVAQKVWAMVKLENLIPFYFA</sequence>
<evidence type="ECO:0000313" key="1">
    <source>
        <dbReference type="EMBL" id="TFY70123.1"/>
    </source>
</evidence>
<dbReference type="Proteomes" id="UP000298327">
    <property type="component" value="Unassembled WGS sequence"/>
</dbReference>
<dbReference type="AlphaFoldDB" id="A0A4Y9Z8F8"/>
<name>A0A4Y9Z8F8_9AGAM</name>
<organism evidence="1 2">
    <name type="scientific">Dentipellis fragilis</name>
    <dbReference type="NCBI Taxonomy" id="205917"/>
    <lineage>
        <taxon>Eukaryota</taxon>
        <taxon>Fungi</taxon>
        <taxon>Dikarya</taxon>
        <taxon>Basidiomycota</taxon>
        <taxon>Agaricomycotina</taxon>
        <taxon>Agaricomycetes</taxon>
        <taxon>Russulales</taxon>
        <taxon>Hericiaceae</taxon>
        <taxon>Dentipellis</taxon>
    </lineage>
</organism>